<accession>A0A377IVU6</accession>
<evidence type="ECO:0000313" key="2">
    <source>
        <dbReference type="Proteomes" id="UP000254554"/>
    </source>
</evidence>
<name>A0A377IVU6_9GAMM</name>
<dbReference type="EMBL" id="UGGT01000002">
    <property type="protein sequence ID" value="STO91552.1"/>
    <property type="molecule type" value="Genomic_DNA"/>
</dbReference>
<keyword evidence="2" id="KW-1185">Reference proteome</keyword>
<organism evidence="1 2">
    <name type="scientific">Fluoribacter dumoffii</name>
    <dbReference type="NCBI Taxonomy" id="463"/>
    <lineage>
        <taxon>Bacteria</taxon>
        <taxon>Pseudomonadati</taxon>
        <taxon>Pseudomonadota</taxon>
        <taxon>Gammaproteobacteria</taxon>
        <taxon>Legionellales</taxon>
        <taxon>Legionellaceae</taxon>
        <taxon>Fluoribacter</taxon>
    </lineage>
</organism>
<gene>
    <name evidence="1" type="ORF">NCTC11370_03530</name>
</gene>
<sequence>MKTNKKEFHPTTEMLQTAQEYLQAEAYYITIEPIIKGIQQALLTESQYRHRETNKVITNPKDTWLMGDIDFTQYSNLLHHRYLENGFQPKYGYCPLLVAEDELRKAGKKLINSLHSITGLSAMDVINAKDGKGLAHFKDFIEVSLRLLVPYLECEK</sequence>
<dbReference type="AlphaFoldDB" id="A0A377IVU6"/>
<reference evidence="1 2" key="1">
    <citation type="submission" date="2018-06" db="EMBL/GenBank/DDBJ databases">
        <authorList>
            <consortium name="Pathogen Informatics"/>
            <person name="Doyle S."/>
        </authorList>
    </citation>
    <scope>NUCLEOTIDE SEQUENCE [LARGE SCALE GENOMIC DNA]</scope>
    <source>
        <strain evidence="1 2">NCTC11370</strain>
    </source>
</reference>
<dbReference type="RefSeq" id="WP_115264642.1">
    <property type="nucleotide sequence ID" value="NZ_UGGT01000002.1"/>
</dbReference>
<protein>
    <submittedName>
        <fullName evidence="1">Uncharacterized protein</fullName>
    </submittedName>
</protein>
<proteinExistence type="predicted"/>
<dbReference type="Proteomes" id="UP000254554">
    <property type="component" value="Unassembled WGS sequence"/>
</dbReference>
<dbReference type="OrthoDB" id="5657049at2"/>
<evidence type="ECO:0000313" key="1">
    <source>
        <dbReference type="EMBL" id="STO91552.1"/>
    </source>
</evidence>